<evidence type="ECO:0000256" key="6">
    <source>
        <dbReference type="ARBA" id="ARBA00030388"/>
    </source>
</evidence>
<evidence type="ECO:0000256" key="1">
    <source>
        <dbReference type="ARBA" id="ARBA00008172"/>
    </source>
</evidence>
<dbReference type="Pfam" id="PF06769">
    <property type="entry name" value="YoeB_toxin"/>
    <property type="match status" value="1"/>
</dbReference>
<keyword evidence="2" id="KW-1277">Toxin-antitoxin system</keyword>
<dbReference type="RefSeq" id="WP_066430254.1">
    <property type="nucleotide sequence ID" value="NZ_CP014227.1"/>
</dbReference>
<dbReference type="GO" id="GO:0045892">
    <property type="term" value="P:negative regulation of DNA-templated transcription"/>
    <property type="evidence" value="ECO:0007669"/>
    <property type="project" value="TreeGrafter"/>
</dbReference>
<evidence type="ECO:0000256" key="2">
    <source>
        <dbReference type="ARBA" id="ARBA00022649"/>
    </source>
</evidence>
<dbReference type="GO" id="GO:0004519">
    <property type="term" value="F:endonuclease activity"/>
    <property type="evidence" value="ECO:0007669"/>
    <property type="project" value="UniProtKB-KW"/>
</dbReference>
<evidence type="ECO:0000256" key="5">
    <source>
        <dbReference type="ARBA" id="ARBA00022801"/>
    </source>
</evidence>
<dbReference type="AlphaFoldDB" id="A0AAX2H1C2"/>
<protein>
    <recommendedName>
        <fullName evidence="6">Putative mRNA interferase YoeB</fullName>
    </recommendedName>
</protein>
<keyword evidence="9" id="KW-1185">Reference proteome</keyword>
<keyword evidence="3" id="KW-0540">Nuclease</keyword>
<name>A0AAX2H1C2_9FLAO</name>
<keyword evidence="4" id="KW-0255">Endonuclease</keyword>
<dbReference type="NCBIfam" id="TIGR02116">
    <property type="entry name" value="toxin_Txe_YoeB"/>
    <property type="match status" value="1"/>
</dbReference>
<evidence type="ECO:0000313" key="10">
    <source>
        <dbReference type="Proteomes" id="UP000215539"/>
    </source>
</evidence>
<dbReference type="SUPFAM" id="SSF143011">
    <property type="entry name" value="RelE-like"/>
    <property type="match status" value="1"/>
</dbReference>
<reference evidence="8 10" key="2">
    <citation type="submission" date="2017-06" db="EMBL/GenBank/DDBJ databases">
        <authorList>
            <consortium name="Pathogen Informatics"/>
        </authorList>
    </citation>
    <scope>NUCLEOTIDE SEQUENCE [LARGE SCALE GENOMIC DNA]</scope>
    <source>
        <strain evidence="8 10">NCTC12947</strain>
    </source>
</reference>
<evidence type="ECO:0000313" key="7">
    <source>
        <dbReference type="EMBL" id="AMD85554.1"/>
    </source>
</evidence>
<organism evidence="8 10">
    <name type="scientific">Capnocytophaga haemolytica</name>
    <dbReference type="NCBI Taxonomy" id="45243"/>
    <lineage>
        <taxon>Bacteria</taxon>
        <taxon>Pseudomonadati</taxon>
        <taxon>Bacteroidota</taxon>
        <taxon>Flavobacteriia</taxon>
        <taxon>Flavobacteriales</taxon>
        <taxon>Flavobacteriaceae</taxon>
        <taxon>Capnocytophaga</taxon>
    </lineage>
</organism>
<dbReference type="PANTHER" id="PTHR38039">
    <property type="entry name" value="TOXIN YOEB"/>
    <property type="match status" value="1"/>
</dbReference>
<dbReference type="EMBL" id="CP014227">
    <property type="protein sequence ID" value="AMD85554.1"/>
    <property type="molecule type" value="Genomic_DNA"/>
</dbReference>
<dbReference type="GO" id="GO:0006401">
    <property type="term" value="P:RNA catabolic process"/>
    <property type="evidence" value="ECO:0007669"/>
    <property type="project" value="InterPro"/>
</dbReference>
<dbReference type="InterPro" id="IPR035093">
    <property type="entry name" value="RelE/ParE_toxin_dom_sf"/>
</dbReference>
<dbReference type="Proteomes" id="UP000065822">
    <property type="component" value="Chromosome"/>
</dbReference>
<dbReference type="Proteomes" id="UP000215539">
    <property type="component" value="Chromosome 1"/>
</dbReference>
<sequence length="91" mass="10610">MGKYIIEYKKEALKDLKKHKKSGNQASIKKINKILAELEETPYEGEGQPEALKYELSGFWSRQINLEDRLIYYVEEDIVTVFIVSAIGHYE</sequence>
<evidence type="ECO:0000313" key="8">
    <source>
        <dbReference type="EMBL" id="SNV17126.1"/>
    </source>
</evidence>
<evidence type="ECO:0000256" key="4">
    <source>
        <dbReference type="ARBA" id="ARBA00022759"/>
    </source>
</evidence>
<proteinExistence type="inferred from homology"/>
<dbReference type="InterPro" id="IPR009614">
    <property type="entry name" value="YoeB_toxin"/>
</dbReference>
<evidence type="ECO:0000256" key="3">
    <source>
        <dbReference type="ARBA" id="ARBA00022722"/>
    </source>
</evidence>
<dbReference type="EMBL" id="LT906449">
    <property type="protein sequence ID" value="SNV17126.1"/>
    <property type="molecule type" value="Genomic_DNA"/>
</dbReference>
<gene>
    <name evidence="8" type="primary">yoeB</name>
    <name evidence="7" type="ORF">AXF12_08525</name>
    <name evidence="8" type="ORF">SAMEA44541418_02460</name>
</gene>
<reference evidence="7 9" key="1">
    <citation type="submission" date="2016-02" db="EMBL/GenBank/DDBJ databases">
        <authorList>
            <person name="Holder M.E."/>
            <person name="Ajami N.J."/>
            <person name="Petrosino J.F."/>
        </authorList>
    </citation>
    <scope>NUCLEOTIDE SEQUENCE [LARGE SCALE GENOMIC DNA]</scope>
    <source>
        <strain evidence="7 9">CCUG 32990</strain>
    </source>
</reference>
<comment type="similarity">
    <text evidence="1">Belongs to the YoeB family.</text>
</comment>
<dbReference type="KEGG" id="chg:AXF12_08525"/>
<dbReference type="PANTHER" id="PTHR38039:SF1">
    <property type="entry name" value="TOXIN YOEB"/>
    <property type="match status" value="1"/>
</dbReference>
<accession>A0AAX2H1C2</accession>
<evidence type="ECO:0000313" key="9">
    <source>
        <dbReference type="Proteomes" id="UP000065822"/>
    </source>
</evidence>
<keyword evidence="5 8" id="KW-0378">Hydrolase</keyword>
<dbReference type="GO" id="GO:0016787">
    <property type="term" value="F:hydrolase activity"/>
    <property type="evidence" value="ECO:0007669"/>
    <property type="project" value="UniProtKB-KW"/>
</dbReference>
<dbReference type="Gene3D" id="3.30.2310.20">
    <property type="entry name" value="RelE-like"/>
    <property type="match status" value="1"/>
</dbReference>